<dbReference type="SUPFAM" id="SSF55826">
    <property type="entry name" value="YbaK/ProRS associated domain"/>
    <property type="match status" value="1"/>
</dbReference>
<feature type="region of interest" description="Disordered" evidence="9">
    <location>
        <begin position="664"/>
        <end position="689"/>
    </location>
</feature>
<dbReference type="Pfam" id="PF03129">
    <property type="entry name" value="HGTP_anticodon"/>
    <property type="match status" value="1"/>
</dbReference>
<dbReference type="CDD" id="cd00862">
    <property type="entry name" value="ProRS_anticodon_zinc"/>
    <property type="match status" value="1"/>
</dbReference>
<accession>A0A7S1M0C4</accession>
<gene>
    <name evidence="11" type="ORF">NDES1114_LOCUS15976</name>
</gene>
<dbReference type="GO" id="GO:0017101">
    <property type="term" value="C:aminoacyl-tRNA synthetase multienzyme complex"/>
    <property type="evidence" value="ECO:0007669"/>
    <property type="project" value="TreeGrafter"/>
</dbReference>
<dbReference type="Gene3D" id="3.30.930.10">
    <property type="entry name" value="Bira Bifunctional Protein, Domain 2"/>
    <property type="match status" value="1"/>
</dbReference>
<dbReference type="FunFam" id="3.90.960.10:FF:000005">
    <property type="entry name" value="Putative prolyl-tRNA synthetase"/>
    <property type="match status" value="1"/>
</dbReference>
<dbReference type="Gene3D" id="3.30.110.30">
    <property type="entry name" value="C-terminal domain of ProRS"/>
    <property type="match status" value="1"/>
</dbReference>
<dbReference type="InterPro" id="IPR033721">
    <property type="entry name" value="ProRS_core_arch_euk"/>
</dbReference>
<dbReference type="InterPro" id="IPR002314">
    <property type="entry name" value="aa-tRNA-synt_IIb"/>
</dbReference>
<protein>
    <recommendedName>
        <fullName evidence="1">proline--tRNA ligase</fullName>
        <ecNumber evidence="1">6.1.1.15</ecNumber>
    </recommendedName>
    <alternativeName>
        <fullName evidence="7">Prolyl-tRNA synthetase</fullName>
    </alternativeName>
</protein>
<organism evidence="11">
    <name type="scientific">Neobodo designis</name>
    <name type="common">Flagellated protozoan</name>
    <name type="synonym">Bodo designis</name>
    <dbReference type="NCBI Taxonomy" id="312471"/>
    <lineage>
        <taxon>Eukaryota</taxon>
        <taxon>Discoba</taxon>
        <taxon>Euglenozoa</taxon>
        <taxon>Kinetoplastea</taxon>
        <taxon>Metakinetoplastina</taxon>
        <taxon>Neobodonida</taxon>
        <taxon>Neobodo</taxon>
    </lineage>
</organism>
<keyword evidence="3" id="KW-0547">Nucleotide-binding</keyword>
<evidence type="ECO:0000256" key="1">
    <source>
        <dbReference type="ARBA" id="ARBA00012831"/>
    </source>
</evidence>
<dbReference type="SUPFAM" id="SSF55681">
    <property type="entry name" value="Class II aaRS and biotin synthetases"/>
    <property type="match status" value="1"/>
</dbReference>
<dbReference type="EMBL" id="HBGF01024116">
    <property type="protein sequence ID" value="CAD9118348.1"/>
    <property type="molecule type" value="Transcribed_RNA"/>
</dbReference>
<dbReference type="Gene3D" id="3.40.50.800">
    <property type="entry name" value="Anticodon-binding domain"/>
    <property type="match status" value="1"/>
</dbReference>
<dbReference type="HAMAP" id="MF_01571">
    <property type="entry name" value="Pro_tRNA_synth_type3"/>
    <property type="match status" value="1"/>
</dbReference>
<dbReference type="InterPro" id="IPR036754">
    <property type="entry name" value="YbaK/aa-tRNA-synt-asso_dom_sf"/>
</dbReference>
<dbReference type="InterPro" id="IPR004499">
    <property type="entry name" value="Pro-tRNA-ligase_IIa_arc-type"/>
</dbReference>
<dbReference type="Pfam" id="PF09180">
    <property type="entry name" value="ProRS-C_1"/>
    <property type="match status" value="1"/>
</dbReference>
<evidence type="ECO:0000256" key="5">
    <source>
        <dbReference type="ARBA" id="ARBA00022917"/>
    </source>
</evidence>
<dbReference type="AlphaFoldDB" id="A0A7S1M0C4"/>
<evidence type="ECO:0000256" key="9">
    <source>
        <dbReference type="SAM" id="MobiDB-lite"/>
    </source>
</evidence>
<dbReference type="InterPro" id="IPR002316">
    <property type="entry name" value="Pro-tRNA-ligase_IIa"/>
</dbReference>
<evidence type="ECO:0000256" key="7">
    <source>
        <dbReference type="ARBA" id="ARBA00029731"/>
    </source>
</evidence>
<dbReference type="InterPro" id="IPR007214">
    <property type="entry name" value="YbaK/aa-tRNA-synth-assoc-dom"/>
</dbReference>
<sequence>MENKGDAACMAHLATLGVTAQPVSHATVTTVDAQSKALLELGATAETRAIAKNMFLKGKKGELVLVVALADTTTDMKLVCKAVGAASGSLRFASEETLNATLGVVQGCVTPLALINDAAKAVKVVLDQRLLDFPGEVGVHPCRNDQTLFLPVPQLTQYVASLGYTAVPLDFAAAAAAAAAAPAPAAAGEKPKKAPKEQPKKKGAEKPGQTKLGVGVGKLEDFPEWYSQVITKGEMVEYYDVSGCYILRPWAFAIWENIQAFFDREIKLLGVENCSFPMFVSKGALEREKDHVEGFAPEVAWVTKAGKDDLAEPVALRPTSETVMYPSFAKWIRSHRDLPLKINQWCNVIRWEFSHPTPFIRTREFLWQEGHSAFATRDEAVLEVRDILDLYRRVYEEMLAVPCVPGVKTDKERFAGADFTTSVETYIDAVGRGCQGATSHHLGQNFSKMFGIEYEDPDKGDGSKTHPYQNSWGLSTRTIGVMVMVHGDDKGLVLPPRVAQVQAVIVLVGITVNTSAEERKGLVDAATALERQLRKAGVRAKADTRDNYSPGWKFNHWEVKGVPLRIELGPNELASKTLAGVVRHDGSKCAIALGDDTGALVQAKLDEIHNGMLAKATAVRDERQKTCTKWAEFVPHLNQKHTLLAPWCGSMACEDAIKKDSAEESKALTEGAREDERAPSMGAKSLNIPDRQPELPAGTCCVRKGCPAPAVKWVLWGRSY</sequence>
<proteinExistence type="inferred from homology"/>
<comment type="catalytic activity">
    <reaction evidence="8">
        <text>tRNA(Pro) + L-proline + ATP = L-prolyl-tRNA(Pro) + AMP + diphosphate</text>
        <dbReference type="Rhea" id="RHEA:14305"/>
        <dbReference type="Rhea" id="RHEA-COMP:9700"/>
        <dbReference type="Rhea" id="RHEA-COMP:9702"/>
        <dbReference type="ChEBI" id="CHEBI:30616"/>
        <dbReference type="ChEBI" id="CHEBI:33019"/>
        <dbReference type="ChEBI" id="CHEBI:60039"/>
        <dbReference type="ChEBI" id="CHEBI:78442"/>
        <dbReference type="ChEBI" id="CHEBI:78532"/>
        <dbReference type="ChEBI" id="CHEBI:456215"/>
        <dbReference type="EC" id="6.1.1.15"/>
    </reaction>
</comment>
<dbReference type="GO" id="GO:0005737">
    <property type="term" value="C:cytoplasm"/>
    <property type="evidence" value="ECO:0007669"/>
    <property type="project" value="InterPro"/>
</dbReference>
<evidence type="ECO:0000256" key="6">
    <source>
        <dbReference type="ARBA" id="ARBA00023146"/>
    </source>
</evidence>
<reference evidence="11" key="1">
    <citation type="submission" date="2021-01" db="EMBL/GenBank/DDBJ databases">
        <authorList>
            <person name="Corre E."/>
            <person name="Pelletier E."/>
            <person name="Niang G."/>
            <person name="Scheremetjew M."/>
            <person name="Finn R."/>
            <person name="Kale V."/>
            <person name="Holt S."/>
            <person name="Cochrane G."/>
            <person name="Meng A."/>
            <person name="Brown T."/>
            <person name="Cohen L."/>
        </authorList>
    </citation>
    <scope>NUCLEOTIDE SEQUENCE</scope>
    <source>
        <strain evidence="11">CCAP 1951/1</strain>
    </source>
</reference>
<dbReference type="Pfam" id="PF04073">
    <property type="entry name" value="tRNA_edit"/>
    <property type="match status" value="1"/>
</dbReference>
<dbReference type="GO" id="GO:0005524">
    <property type="term" value="F:ATP binding"/>
    <property type="evidence" value="ECO:0007669"/>
    <property type="project" value="UniProtKB-KW"/>
</dbReference>
<evidence type="ECO:0000256" key="3">
    <source>
        <dbReference type="ARBA" id="ARBA00022741"/>
    </source>
</evidence>
<dbReference type="Gene3D" id="3.90.960.10">
    <property type="entry name" value="YbaK/aminoacyl-tRNA synthetase-associated domain"/>
    <property type="match status" value="1"/>
</dbReference>
<dbReference type="GO" id="GO:0002161">
    <property type="term" value="F:aminoacyl-tRNA deacylase activity"/>
    <property type="evidence" value="ECO:0007669"/>
    <property type="project" value="InterPro"/>
</dbReference>
<feature type="region of interest" description="Disordered" evidence="9">
    <location>
        <begin position="186"/>
        <end position="215"/>
    </location>
</feature>
<dbReference type="Pfam" id="PF00587">
    <property type="entry name" value="tRNA-synt_2b"/>
    <property type="match status" value="1"/>
</dbReference>
<dbReference type="InterPro" id="IPR006195">
    <property type="entry name" value="aa-tRNA-synth_II"/>
</dbReference>
<keyword evidence="4" id="KW-0067">ATP-binding</keyword>
<feature type="compositionally biased region" description="Basic and acidic residues" evidence="9">
    <location>
        <begin position="189"/>
        <end position="205"/>
    </location>
</feature>
<dbReference type="GO" id="GO:0004827">
    <property type="term" value="F:proline-tRNA ligase activity"/>
    <property type="evidence" value="ECO:0007669"/>
    <property type="project" value="UniProtKB-EC"/>
</dbReference>
<keyword evidence="6" id="KW-0030">Aminoacyl-tRNA synthetase</keyword>
<dbReference type="NCBIfam" id="TIGR00408">
    <property type="entry name" value="proS_fam_I"/>
    <property type="match status" value="1"/>
</dbReference>
<feature type="domain" description="Aminoacyl-transfer RNA synthetases class-II family profile" evidence="10">
    <location>
        <begin position="252"/>
        <end position="495"/>
    </location>
</feature>
<evidence type="ECO:0000256" key="8">
    <source>
        <dbReference type="ARBA" id="ARBA00047671"/>
    </source>
</evidence>
<dbReference type="InterPro" id="IPR016061">
    <property type="entry name" value="Pro-tRNA_ligase_II_C"/>
</dbReference>
<dbReference type="FunFam" id="3.30.110.30:FF:000001">
    <property type="entry name" value="Bifunctional glutamate/proline--tRNA ligase"/>
    <property type="match status" value="1"/>
</dbReference>
<feature type="compositionally biased region" description="Basic and acidic residues" evidence="9">
    <location>
        <begin position="664"/>
        <end position="678"/>
    </location>
</feature>
<dbReference type="CDD" id="cd00778">
    <property type="entry name" value="ProRS_core_arch_euk"/>
    <property type="match status" value="1"/>
</dbReference>
<dbReference type="InterPro" id="IPR017449">
    <property type="entry name" value="Pro-tRNA_synth_II"/>
</dbReference>
<evidence type="ECO:0000313" key="11">
    <source>
        <dbReference type="EMBL" id="CAD9118348.1"/>
    </source>
</evidence>
<dbReference type="SUPFAM" id="SSF64586">
    <property type="entry name" value="C-terminal domain of ProRS"/>
    <property type="match status" value="1"/>
</dbReference>
<dbReference type="FunFam" id="3.30.930.10:FF:000007">
    <property type="entry name" value="Bifunctional glutamate/proline--tRNA ligase"/>
    <property type="match status" value="1"/>
</dbReference>
<dbReference type="PANTHER" id="PTHR43382">
    <property type="entry name" value="PROLYL-TRNA SYNTHETASE"/>
    <property type="match status" value="1"/>
</dbReference>
<dbReference type="FunFam" id="3.40.50.800:FF:000005">
    <property type="entry name" value="bifunctional glutamate/proline--tRNA ligase"/>
    <property type="match status" value="1"/>
</dbReference>
<dbReference type="GO" id="GO:0006433">
    <property type="term" value="P:prolyl-tRNA aminoacylation"/>
    <property type="evidence" value="ECO:0007669"/>
    <property type="project" value="InterPro"/>
</dbReference>
<keyword evidence="2" id="KW-0436">Ligase</keyword>
<dbReference type="SMART" id="SM00946">
    <property type="entry name" value="ProRS-C_1"/>
    <property type="match status" value="1"/>
</dbReference>
<evidence type="ECO:0000259" key="10">
    <source>
        <dbReference type="PROSITE" id="PS50862"/>
    </source>
</evidence>
<keyword evidence="5" id="KW-0648">Protein biosynthesis</keyword>
<dbReference type="PRINTS" id="PR01046">
    <property type="entry name" value="TRNASYNTHPRO"/>
</dbReference>
<dbReference type="PANTHER" id="PTHR43382:SF2">
    <property type="entry name" value="BIFUNCTIONAL GLUTAMATE_PROLINE--TRNA LIGASE"/>
    <property type="match status" value="1"/>
</dbReference>
<dbReference type="InterPro" id="IPR045864">
    <property type="entry name" value="aa-tRNA-synth_II/BPL/LPL"/>
</dbReference>
<dbReference type="SUPFAM" id="SSF52954">
    <property type="entry name" value="Class II aaRS ABD-related"/>
    <property type="match status" value="1"/>
</dbReference>
<name>A0A7S1M0C4_NEODS</name>
<evidence type="ECO:0000256" key="2">
    <source>
        <dbReference type="ARBA" id="ARBA00022598"/>
    </source>
</evidence>
<dbReference type="PROSITE" id="PS50862">
    <property type="entry name" value="AA_TRNA_LIGASE_II"/>
    <property type="match status" value="1"/>
</dbReference>
<dbReference type="EC" id="6.1.1.15" evidence="1"/>
<evidence type="ECO:0000256" key="4">
    <source>
        <dbReference type="ARBA" id="ARBA00022840"/>
    </source>
</evidence>
<dbReference type="InterPro" id="IPR004154">
    <property type="entry name" value="Anticodon-bd"/>
</dbReference>
<dbReference type="InterPro" id="IPR036621">
    <property type="entry name" value="Anticodon-bd_dom_sf"/>
</dbReference>